<keyword evidence="1" id="KW-0472">Membrane</keyword>
<keyword evidence="3" id="KW-1185">Reference proteome</keyword>
<organism evidence="2 3">
    <name type="scientific">Triparma columacea</name>
    <dbReference type="NCBI Taxonomy" id="722753"/>
    <lineage>
        <taxon>Eukaryota</taxon>
        <taxon>Sar</taxon>
        <taxon>Stramenopiles</taxon>
        <taxon>Ochrophyta</taxon>
        <taxon>Bolidophyceae</taxon>
        <taxon>Parmales</taxon>
        <taxon>Triparmaceae</taxon>
        <taxon>Triparma</taxon>
    </lineage>
</organism>
<keyword evidence="1" id="KW-1133">Transmembrane helix</keyword>
<feature type="transmembrane region" description="Helical" evidence="1">
    <location>
        <begin position="66"/>
        <end position="85"/>
    </location>
</feature>
<protein>
    <submittedName>
        <fullName evidence="2">Uncharacterized protein</fullName>
    </submittedName>
</protein>
<evidence type="ECO:0000256" key="1">
    <source>
        <dbReference type="SAM" id="Phobius"/>
    </source>
</evidence>
<evidence type="ECO:0000313" key="2">
    <source>
        <dbReference type="EMBL" id="GMI25886.1"/>
    </source>
</evidence>
<accession>A0A9W7G0D5</accession>
<dbReference type="AlphaFoldDB" id="A0A9W7G0D5"/>
<keyword evidence="1" id="KW-0812">Transmembrane</keyword>
<gene>
    <name evidence="2" type="ORF">TrCOL_g9373</name>
</gene>
<reference evidence="3" key="1">
    <citation type="journal article" date="2023" name="Commun. Biol.">
        <title>Genome analysis of Parmales, the sister group of diatoms, reveals the evolutionary specialization of diatoms from phago-mixotrophs to photoautotrophs.</title>
        <authorList>
            <person name="Ban H."/>
            <person name="Sato S."/>
            <person name="Yoshikawa S."/>
            <person name="Yamada K."/>
            <person name="Nakamura Y."/>
            <person name="Ichinomiya M."/>
            <person name="Sato N."/>
            <person name="Blanc-Mathieu R."/>
            <person name="Endo H."/>
            <person name="Kuwata A."/>
            <person name="Ogata H."/>
        </authorList>
    </citation>
    <scope>NUCLEOTIDE SEQUENCE [LARGE SCALE GENOMIC DNA]</scope>
</reference>
<evidence type="ECO:0000313" key="3">
    <source>
        <dbReference type="Proteomes" id="UP001165065"/>
    </source>
</evidence>
<dbReference type="EMBL" id="BRYA01000618">
    <property type="protein sequence ID" value="GMI25886.1"/>
    <property type="molecule type" value="Genomic_DNA"/>
</dbReference>
<proteinExistence type="predicted"/>
<dbReference type="Proteomes" id="UP001165065">
    <property type="component" value="Unassembled WGS sequence"/>
</dbReference>
<comment type="caution">
    <text evidence="2">The sequence shown here is derived from an EMBL/GenBank/DDBJ whole genome shotgun (WGS) entry which is preliminary data.</text>
</comment>
<dbReference type="OrthoDB" id="190162at2759"/>
<sequence>MGLASSVPVSSSQTCVVVHVNKSCIFQTFPPSPFPEELQVAGVFESDYKKKASSFDGAVNGALKPAYGYMFVAAIFSAVFGNIGTRLLDMELGIVLTLTYVPILATLVNLVCKLRTLPTIVENVFEDWRRFGIETKYFMGGKHQPARVGFHLTGEALRRQVDIKL</sequence>
<name>A0A9W7G0D5_9STRA</name>
<feature type="transmembrane region" description="Helical" evidence="1">
    <location>
        <begin position="92"/>
        <end position="111"/>
    </location>
</feature>